<dbReference type="Proteomes" id="UP000620064">
    <property type="component" value="Unassembled WGS sequence"/>
</dbReference>
<comment type="caution">
    <text evidence="1">The sequence shown here is derived from an EMBL/GenBank/DDBJ whole genome shotgun (WGS) entry which is preliminary data.</text>
</comment>
<accession>A0ABQ2NH64</accession>
<reference evidence="2" key="1">
    <citation type="journal article" date="2019" name="Int. J. Syst. Evol. Microbiol.">
        <title>The Global Catalogue of Microorganisms (GCM) 10K type strain sequencing project: providing services to taxonomists for standard genome sequencing and annotation.</title>
        <authorList>
            <consortium name="The Broad Institute Genomics Platform"/>
            <consortium name="The Broad Institute Genome Sequencing Center for Infectious Disease"/>
            <person name="Wu L."/>
            <person name="Ma J."/>
        </authorList>
    </citation>
    <scope>NUCLEOTIDE SEQUENCE [LARGE SCALE GENOMIC DNA]</scope>
    <source>
        <strain evidence="2">CGMCC 1.7656</strain>
    </source>
</reference>
<proteinExistence type="predicted"/>
<evidence type="ECO:0000313" key="2">
    <source>
        <dbReference type="Proteomes" id="UP000620064"/>
    </source>
</evidence>
<name>A0ABQ2NH64_9FLAO</name>
<keyword evidence="2" id="KW-1185">Reference proteome</keyword>
<evidence type="ECO:0000313" key="1">
    <source>
        <dbReference type="EMBL" id="GGP02344.1"/>
    </source>
</evidence>
<gene>
    <name evidence="1" type="ORF">GCM10010992_06350</name>
</gene>
<organism evidence="1 2">
    <name type="scientific">Cloacibacterium rupense</name>
    <dbReference type="NCBI Taxonomy" id="517423"/>
    <lineage>
        <taxon>Bacteria</taxon>
        <taxon>Pseudomonadati</taxon>
        <taxon>Bacteroidota</taxon>
        <taxon>Flavobacteriia</taxon>
        <taxon>Flavobacteriales</taxon>
        <taxon>Weeksellaceae</taxon>
    </lineage>
</organism>
<sequence>MSIIAFSIAKIYSDSALNDENTFEETEKKFDKINNNDGIFEYKSDGFYLKQNKTREYIKWIEIESVIYFDYHILKNVNSTGIEISTSHKIYKIHNNDERSMGIEKFENELNKNINKNELYDSEVLSDGSSKTPLYIKSKI</sequence>
<dbReference type="EMBL" id="BMLV01000001">
    <property type="protein sequence ID" value="GGP02344.1"/>
    <property type="molecule type" value="Genomic_DNA"/>
</dbReference>
<protein>
    <submittedName>
        <fullName evidence="1">Uncharacterized protein</fullName>
    </submittedName>
</protein>